<dbReference type="HOGENOM" id="CLU_1365379_0_0_6"/>
<proteinExistence type="predicted"/>
<organism evidence="1 2">
    <name type="scientific">Cronobacter turicensis (strain DSM 18703 / CCUG 55852 / LMG 23827 / z3032)</name>
    <dbReference type="NCBI Taxonomy" id="693216"/>
    <lineage>
        <taxon>Bacteria</taxon>
        <taxon>Pseudomonadati</taxon>
        <taxon>Pseudomonadota</taxon>
        <taxon>Gammaproteobacteria</taxon>
        <taxon>Enterobacterales</taxon>
        <taxon>Enterobacteriaceae</taxon>
        <taxon>Cronobacter</taxon>
    </lineage>
</organism>
<gene>
    <name evidence="1" type="ordered locus">Ctu_19610</name>
</gene>
<accession>C9Y3I9</accession>
<dbReference type="EMBL" id="FN543093">
    <property type="protein sequence ID" value="CBA30528.1"/>
    <property type="molecule type" value="Genomic_DNA"/>
</dbReference>
<reference evidence="2" key="2">
    <citation type="journal article" date="2011" name="J. Bacteriol.">
        <title>Complete genome sequence of Cronobacter turicensis LMG 23827, a food-borne pathogen causing deaths in neonates.</title>
        <authorList>
            <person name="Stephan R."/>
            <person name="Lehner A."/>
            <person name="Tischler P."/>
            <person name="Rattei T."/>
        </authorList>
    </citation>
    <scope>NUCLEOTIDE SEQUENCE [LARGE SCALE GENOMIC DNA]</scope>
    <source>
        <strain evidence="2">DSM 18703 / CCUG 55852 / LMG 23827 / z3032</strain>
    </source>
</reference>
<name>C9Y3I9_CROTZ</name>
<evidence type="ECO:0000313" key="1">
    <source>
        <dbReference type="EMBL" id="CBA30528.1"/>
    </source>
</evidence>
<dbReference type="AlphaFoldDB" id="C9Y3I9"/>
<sequence length="209" mass="24778">MIKSKDKFNSCAIMLICILILVIRGCHMYQQQYKMAVIVSTGNENDPQWPSKRIWFDASDWLRDPQYIKINDFYLLILKYHPIDNLNDFGITLSLQEAIKNSVGTQPQLKSLNNMNNQDFFHCVKNKLSYEYLRSEFNSENFKPTEDYFLIFFSYDGVKYEVELLRTFYKGDFLFMTYGLAMVNKAGYWHAVSPAQYSYRDYIKENSIK</sequence>
<protein>
    <submittedName>
        <fullName evidence="1">Uncharacterized protein</fullName>
    </submittedName>
</protein>
<dbReference type="KEGG" id="ctu:CTU_19610"/>
<reference evidence="1 2" key="1">
    <citation type="journal article" date="2010" name="J. Bacteriol.">
        <title>Complete Genome Sequence of Cronobacter turicensis LMG 23827, a foodborne pathogen causing deaths in neonates.</title>
        <authorList>
            <person name="Stephan R."/>
            <person name="Lehner A."/>
            <person name="Tischler P."/>
            <person name="Rattei T."/>
        </authorList>
    </citation>
    <scope>NUCLEOTIDE SEQUENCE [LARGE SCALE GENOMIC DNA]</scope>
    <source>
        <strain evidence="2">DSM 18703 / CCUG 55852 / LMG 23827 / z3032</strain>
    </source>
</reference>
<keyword evidence="2" id="KW-1185">Reference proteome</keyword>
<evidence type="ECO:0000313" key="2">
    <source>
        <dbReference type="Proteomes" id="UP000002069"/>
    </source>
</evidence>
<dbReference type="Proteomes" id="UP000002069">
    <property type="component" value="Chromosome"/>
</dbReference>